<dbReference type="AlphaFoldDB" id="A0A6A3P131"/>
<name>A0A6A3P131_9STRA</name>
<dbReference type="EMBL" id="QXFV01000039">
    <property type="protein sequence ID" value="KAE9051598.1"/>
    <property type="molecule type" value="Genomic_DNA"/>
</dbReference>
<sequence>MNTSIQHTVVVSKQWATASPVTTPGILSVAATDSRPDRFLNVESGNLTQAAINRRPGRCESFESDECNSEIHCAMLDENMDGGTEHTGDFISRDFVDIGNGADVIEVDCDGDKVMNGEFVVEPAANNMVDSNVDSRPQLAKGMRFVNATSGLHHVQAYAMANKKQVKIFRRSGIDSRITCTSEGCPFFVQF</sequence>
<organism evidence="1 2">
    <name type="scientific">Phytophthora rubi</name>
    <dbReference type="NCBI Taxonomy" id="129364"/>
    <lineage>
        <taxon>Eukaryota</taxon>
        <taxon>Sar</taxon>
        <taxon>Stramenopiles</taxon>
        <taxon>Oomycota</taxon>
        <taxon>Peronosporomycetes</taxon>
        <taxon>Peronosporales</taxon>
        <taxon>Peronosporaceae</taxon>
        <taxon>Phytophthora</taxon>
    </lineage>
</organism>
<gene>
    <name evidence="1" type="ORF">PR001_g1305</name>
</gene>
<accession>A0A6A3P131</accession>
<evidence type="ECO:0000313" key="1">
    <source>
        <dbReference type="EMBL" id="KAE9051598.1"/>
    </source>
</evidence>
<comment type="caution">
    <text evidence="1">The sequence shown here is derived from an EMBL/GenBank/DDBJ whole genome shotgun (WGS) entry which is preliminary data.</text>
</comment>
<reference evidence="1 2" key="1">
    <citation type="submission" date="2018-09" db="EMBL/GenBank/DDBJ databases">
        <title>Genomic investigation of the strawberry pathogen Phytophthora fragariae indicates pathogenicity is determined by transcriptional variation in three key races.</title>
        <authorList>
            <person name="Adams T.M."/>
            <person name="Armitage A.D."/>
            <person name="Sobczyk M.K."/>
            <person name="Bates H.J."/>
            <person name="Dunwell J.M."/>
            <person name="Nellist C.F."/>
            <person name="Harrison R.J."/>
        </authorList>
    </citation>
    <scope>NUCLEOTIDE SEQUENCE [LARGE SCALE GENOMIC DNA]</scope>
    <source>
        <strain evidence="1 2">SCRP249</strain>
    </source>
</reference>
<evidence type="ECO:0000313" key="2">
    <source>
        <dbReference type="Proteomes" id="UP000429607"/>
    </source>
</evidence>
<protein>
    <submittedName>
        <fullName evidence="1">Uncharacterized protein</fullName>
    </submittedName>
</protein>
<dbReference type="Proteomes" id="UP000429607">
    <property type="component" value="Unassembled WGS sequence"/>
</dbReference>
<proteinExistence type="predicted"/>